<sequence length="69" mass="7796">MTISEQAMKAALEQAYKLGFSASAEGYNAEHPFDGVDFTKDRQWAERREKDLSCLRLYATPPVMPAERA</sequence>
<reference evidence="1" key="1">
    <citation type="journal article" date="2014" name="Int. J. Syst. Evol. Microbiol.">
        <title>Complete genome sequence of Corynebacterium casei LMG S-19264T (=DSM 44701T), isolated from a smear-ripened cheese.</title>
        <authorList>
            <consortium name="US DOE Joint Genome Institute (JGI-PGF)"/>
            <person name="Walter F."/>
            <person name="Albersmeier A."/>
            <person name="Kalinowski J."/>
            <person name="Ruckert C."/>
        </authorList>
    </citation>
    <scope>NUCLEOTIDE SEQUENCE</scope>
    <source>
        <strain evidence="1">CGMCC 1.15082</strain>
    </source>
</reference>
<evidence type="ECO:0000313" key="2">
    <source>
        <dbReference type="Proteomes" id="UP000646478"/>
    </source>
</evidence>
<dbReference type="RefSeq" id="WP_188825039.1">
    <property type="nucleotide sequence ID" value="NZ_BMHH01000013.1"/>
</dbReference>
<reference evidence="1" key="2">
    <citation type="submission" date="2020-09" db="EMBL/GenBank/DDBJ databases">
        <authorList>
            <person name="Sun Q."/>
            <person name="Zhou Y."/>
        </authorList>
    </citation>
    <scope>NUCLEOTIDE SEQUENCE</scope>
    <source>
        <strain evidence="1">CGMCC 1.15082</strain>
    </source>
</reference>
<accession>A0A916WI37</accession>
<organism evidence="1 2">
    <name type="scientific">Brucella endophytica</name>
    <dbReference type="NCBI Taxonomy" id="1963359"/>
    <lineage>
        <taxon>Bacteria</taxon>
        <taxon>Pseudomonadati</taxon>
        <taxon>Pseudomonadota</taxon>
        <taxon>Alphaproteobacteria</taxon>
        <taxon>Hyphomicrobiales</taxon>
        <taxon>Brucellaceae</taxon>
        <taxon>Brucella/Ochrobactrum group</taxon>
        <taxon>Brucella</taxon>
    </lineage>
</organism>
<proteinExistence type="predicted"/>
<protein>
    <submittedName>
        <fullName evidence="1">Uncharacterized protein</fullName>
    </submittedName>
</protein>
<dbReference type="Proteomes" id="UP000646478">
    <property type="component" value="Unassembled WGS sequence"/>
</dbReference>
<name>A0A916WI37_9HYPH</name>
<dbReference type="AlphaFoldDB" id="A0A916WI37"/>
<gene>
    <name evidence="1" type="ORF">GCM10011491_30320</name>
</gene>
<dbReference type="EMBL" id="BMHH01000013">
    <property type="protein sequence ID" value="GGB00012.1"/>
    <property type="molecule type" value="Genomic_DNA"/>
</dbReference>
<keyword evidence="2" id="KW-1185">Reference proteome</keyword>
<evidence type="ECO:0000313" key="1">
    <source>
        <dbReference type="EMBL" id="GGB00012.1"/>
    </source>
</evidence>
<comment type="caution">
    <text evidence="1">The sequence shown here is derived from an EMBL/GenBank/DDBJ whole genome shotgun (WGS) entry which is preliminary data.</text>
</comment>